<reference evidence="1 2" key="1">
    <citation type="submission" date="2019-05" db="EMBL/GenBank/DDBJ databases">
        <title>Another draft genome of Portunus trituberculatus and its Hox gene families provides insights of decapod evolution.</title>
        <authorList>
            <person name="Jeong J.-H."/>
            <person name="Song I."/>
            <person name="Kim S."/>
            <person name="Choi T."/>
            <person name="Kim D."/>
            <person name="Ryu S."/>
            <person name="Kim W."/>
        </authorList>
    </citation>
    <scope>NUCLEOTIDE SEQUENCE [LARGE SCALE GENOMIC DNA]</scope>
    <source>
        <tissue evidence="1">Muscle</tissue>
    </source>
</reference>
<organism evidence="1 2">
    <name type="scientific">Portunus trituberculatus</name>
    <name type="common">Swimming crab</name>
    <name type="synonym">Neptunus trituberculatus</name>
    <dbReference type="NCBI Taxonomy" id="210409"/>
    <lineage>
        <taxon>Eukaryota</taxon>
        <taxon>Metazoa</taxon>
        <taxon>Ecdysozoa</taxon>
        <taxon>Arthropoda</taxon>
        <taxon>Crustacea</taxon>
        <taxon>Multicrustacea</taxon>
        <taxon>Malacostraca</taxon>
        <taxon>Eumalacostraca</taxon>
        <taxon>Eucarida</taxon>
        <taxon>Decapoda</taxon>
        <taxon>Pleocyemata</taxon>
        <taxon>Brachyura</taxon>
        <taxon>Eubrachyura</taxon>
        <taxon>Portunoidea</taxon>
        <taxon>Portunidae</taxon>
        <taxon>Portuninae</taxon>
        <taxon>Portunus</taxon>
    </lineage>
</organism>
<gene>
    <name evidence="1" type="ORF">E2C01_069861</name>
</gene>
<keyword evidence="2" id="KW-1185">Reference proteome</keyword>
<dbReference type="EMBL" id="VSRR010041193">
    <property type="protein sequence ID" value="MPC75473.1"/>
    <property type="molecule type" value="Genomic_DNA"/>
</dbReference>
<evidence type="ECO:0000313" key="1">
    <source>
        <dbReference type="EMBL" id="MPC75473.1"/>
    </source>
</evidence>
<sequence>MSWARTLSSQQEESGKEVWADLMVSRRKKEIAALAIGLDRHLTASLCGWEEQALIISLSTWSLLRSNPLIARMLLSMAL</sequence>
<proteinExistence type="predicted"/>
<comment type="caution">
    <text evidence="1">The sequence shown here is derived from an EMBL/GenBank/DDBJ whole genome shotgun (WGS) entry which is preliminary data.</text>
</comment>
<evidence type="ECO:0000313" key="2">
    <source>
        <dbReference type="Proteomes" id="UP000324222"/>
    </source>
</evidence>
<dbReference type="Proteomes" id="UP000324222">
    <property type="component" value="Unassembled WGS sequence"/>
</dbReference>
<protein>
    <submittedName>
        <fullName evidence="1">Uncharacterized protein</fullName>
    </submittedName>
</protein>
<dbReference type="AlphaFoldDB" id="A0A5B7HZP7"/>
<name>A0A5B7HZP7_PORTR</name>
<accession>A0A5B7HZP7</accession>